<keyword evidence="3" id="KW-1185">Reference proteome</keyword>
<evidence type="ECO:0008006" key="4">
    <source>
        <dbReference type="Google" id="ProtNLM"/>
    </source>
</evidence>
<keyword evidence="1" id="KW-1133">Transmembrane helix</keyword>
<protein>
    <recommendedName>
        <fullName evidence="4">Anti-sigma factor</fullName>
    </recommendedName>
</protein>
<sequence length="156" mass="17663">MHNDNQFPNKAVSLDENALAESSLFEAAKVELEEVNQLTPPEDIWHELAKEISINDAQIIPFLQKKNVKKGIWAMATAASLFMASFGWLMWSNYSLQQQLVEVILINQTLESQLVQDATPTFYQAQLLSKVRIVELALMSATSSKEKLSLLKQRQN</sequence>
<name>A0ABU3A4I1_9GAMM</name>
<evidence type="ECO:0000313" key="3">
    <source>
        <dbReference type="Proteomes" id="UP001266357"/>
    </source>
</evidence>
<keyword evidence="1" id="KW-0812">Transmembrane</keyword>
<organism evidence="2 3">
    <name type="scientific">Thalassotalea castellviae</name>
    <dbReference type="NCBI Taxonomy" id="3075612"/>
    <lineage>
        <taxon>Bacteria</taxon>
        <taxon>Pseudomonadati</taxon>
        <taxon>Pseudomonadota</taxon>
        <taxon>Gammaproteobacteria</taxon>
        <taxon>Alteromonadales</taxon>
        <taxon>Colwelliaceae</taxon>
        <taxon>Thalassotalea</taxon>
    </lineage>
</organism>
<reference evidence="2 3" key="1">
    <citation type="submission" date="2023-09" db="EMBL/GenBank/DDBJ databases">
        <authorList>
            <person name="Rey-Velasco X."/>
        </authorList>
    </citation>
    <scope>NUCLEOTIDE SEQUENCE [LARGE SCALE GENOMIC DNA]</scope>
    <source>
        <strain evidence="2 3">W431</strain>
    </source>
</reference>
<comment type="caution">
    <text evidence="2">The sequence shown here is derived from an EMBL/GenBank/DDBJ whole genome shotgun (WGS) entry which is preliminary data.</text>
</comment>
<dbReference type="EMBL" id="JAVRIF010000005">
    <property type="protein sequence ID" value="MDT0604018.1"/>
    <property type="molecule type" value="Genomic_DNA"/>
</dbReference>
<feature type="transmembrane region" description="Helical" evidence="1">
    <location>
        <begin position="72"/>
        <end position="91"/>
    </location>
</feature>
<gene>
    <name evidence="2" type="ORF">RM573_10465</name>
</gene>
<accession>A0ABU3A4I1</accession>
<dbReference type="RefSeq" id="WP_311581393.1">
    <property type="nucleotide sequence ID" value="NZ_JAVRIF010000005.1"/>
</dbReference>
<evidence type="ECO:0000313" key="2">
    <source>
        <dbReference type="EMBL" id="MDT0604018.1"/>
    </source>
</evidence>
<evidence type="ECO:0000256" key="1">
    <source>
        <dbReference type="SAM" id="Phobius"/>
    </source>
</evidence>
<dbReference type="Proteomes" id="UP001266357">
    <property type="component" value="Unassembled WGS sequence"/>
</dbReference>
<proteinExistence type="predicted"/>
<keyword evidence="1" id="KW-0472">Membrane</keyword>